<dbReference type="Proteomes" id="UP000247973">
    <property type="component" value="Unassembled WGS sequence"/>
</dbReference>
<dbReference type="GO" id="GO:0046373">
    <property type="term" value="P:L-arabinose metabolic process"/>
    <property type="evidence" value="ECO:0007669"/>
    <property type="project" value="InterPro"/>
</dbReference>
<proteinExistence type="predicted"/>
<gene>
    <name evidence="3" type="ORF">CLV62_13038</name>
</gene>
<dbReference type="Gene3D" id="2.60.40.1180">
    <property type="entry name" value="Golgi alpha-mannosidase II"/>
    <property type="match status" value="1"/>
</dbReference>
<evidence type="ECO:0000259" key="2">
    <source>
        <dbReference type="SMART" id="SM00813"/>
    </source>
</evidence>
<evidence type="ECO:0000313" key="3">
    <source>
        <dbReference type="EMBL" id="PXV60190.1"/>
    </source>
</evidence>
<organism evidence="3 4">
    <name type="scientific">Dysgonomonas alginatilytica</name>
    <dbReference type="NCBI Taxonomy" id="1605892"/>
    <lineage>
        <taxon>Bacteria</taxon>
        <taxon>Pseudomonadati</taxon>
        <taxon>Bacteroidota</taxon>
        <taxon>Bacteroidia</taxon>
        <taxon>Bacteroidales</taxon>
        <taxon>Dysgonomonadaceae</taxon>
        <taxon>Dysgonomonas</taxon>
    </lineage>
</organism>
<keyword evidence="4" id="KW-1185">Reference proteome</keyword>
<dbReference type="PANTHER" id="PTHR43576:SF2">
    <property type="entry name" value="INTRACELLULAR EXO-ALPHA-L-ARABINOFURANOSIDASE 2"/>
    <property type="match status" value="1"/>
</dbReference>
<feature type="domain" description="Alpha-L-arabinofuranosidase C-terminal" evidence="2">
    <location>
        <begin position="1"/>
        <end position="126"/>
    </location>
</feature>
<evidence type="ECO:0000313" key="4">
    <source>
        <dbReference type="Proteomes" id="UP000247973"/>
    </source>
</evidence>
<reference evidence="3 4" key="1">
    <citation type="submission" date="2018-03" db="EMBL/GenBank/DDBJ databases">
        <title>Genomic Encyclopedia of Archaeal and Bacterial Type Strains, Phase II (KMG-II): from individual species to whole genera.</title>
        <authorList>
            <person name="Goeker M."/>
        </authorList>
    </citation>
    <scope>NUCLEOTIDE SEQUENCE [LARGE SCALE GENOMIC DNA]</scope>
    <source>
        <strain evidence="3 4">DSM 100214</strain>
    </source>
</reference>
<evidence type="ECO:0000256" key="1">
    <source>
        <dbReference type="ARBA" id="ARBA00011165"/>
    </source>
</evidence>
<dbReference type="Pfam" id="PF06964">
    <property type="entry name" value="Alpha-L-AF_C"/>
    <property type="match status" value="1"/>
</dbReference>
<dbReference type="InterPro" id="IPR013780">
    <property type="entry name" value="Glyco_hydro_b"/>
</dbReference>
<protein>
    <submittedName>
        <fullName evidence="3">Alpha-L-arabinofuranosidase</fullName>
    </submittedName>
</protein>
<accession>A0A2V3PJA0</accession>
<dbReference type="PANTHER" id="PTHR43576">
    <property type="entry name" value="ALPHA-L-ARABINOFURANOSIDASE C-RELATED"/>
    <property type="match status" value="1"/>
</dbReference>
<dbReference type="EMBL" id="QICL01000030">
    <property type="protein sequence ID" value="PXV60190.1"/>
    <property type="molecule type" value="Genomic_DNA"/>
</dbReference>
<dbReference type="AlphaFoldDB" id="A0A2V3PJA0"/>
<sequence>MLLTPTYHVFDMYKVHQDATMLPTVVKCGTYSRLNKKLDAVSVSASKDKDGKVHISFVNIDPTNAIDIDCNIRGLKDGKLNNVNIITATNTDSHNTFENPDVVHLEDYKGAIYKNGTLTLKMPAKSLITVELNH</sequence>
<name>A0A2V3PJA0_9BACT</name>
<dbReference type="GO" id="GO:0046556">
    <property type="term" value="F:alpha-L-arabinofuranosidase activity"/>
    <property type="evidence" value="ECO:0007669"/>
    <property type="project" value="InterPro"/>
</dbReference>
<comment type="caution">
    <text evidence="3">The sequence shown here is derived from an EMBL/GenBank/DDBJ whole genome shotgun (WGS) entry which is preliminary data.</text>
</comment>
<dbReference type="InterPro" id="IPR010720">
    <property type="entry name" value="Alpha-L-AF_C"/>
</dbReference>
<dbReference type="GO" id="GO:0000272">
    <property type="term" value="P:polysaccharide catabolic process"/>
    <property type="evidence" value="ECO:0007669"/>
    <property type="project" value="TreeGrafter"/>
</dbReference>
<comment type="subunit">
    <text evidence="1">Homohexamer; trimer of dimers.</text>
</comment>
<dbReference type="SMART" id="SM00813">
    <property type="entry name" value="Alpha-L-AF_C"/>
    <property type="match status" value="1"/>
</dbReference>
<dbReference type="SUPFAM" id="SSF51011">
    <property type="entry name" value="Glycosyl hydrolase domain"/>
    <property type="match status" value="1"/>
</dbReference>